<keyword evidence="3" id="KW-1185">Reference proteome</keyword>
<accession>A0A3E1NJG0</accession>
<gene>
    <name evidence="2" type="ORF">DXN05_11035</name>
</gene>
<dbReference type="Proteomes" id="UP000261284">
    <property type="component" value="Unassembled WGS sequence"/>
</dbReference>
<organism evidence="2 3">
    <name type="scientific">Deminuibacter soli</name>
    <dbReference type="NCBI Taxonomy" id="2291815"/>
    <lineage>
        <taxon>Bacteria</taxon>
        <taxon>Pseudomonadati</taxon>
        <taxon>Bacteroidota</taxon>
        <taxon>Chitinophagia</taxon>
        <taxon>Chitinophagales</taxon>
        <taxon>Chitinophagaceae</taxon>
        <taxon>Deminuibacter</taxon>
    </lineage>
</organism>
<dbReference type="OrthoDB" id="594666at2"/>
<sequence length="557" mass="60127">MNLVENKIVQLLTGKPNLQEVSVSELEAITQEQPFFSVAQLLLAKKMKQENHPGFPQQVAKTALYFPNTYWLDHQLNALAVEEPARNFTVSQPAFTQVDEPQSEALTSEETAPLFPEDEATADPIFTGITPLEADVDKFIPAEDDIHIGDAYPVTEPEATPVEAIATEAPEPVTEETTATPEQPVAATTETQEDGPNWSLPTGDLYEEETYPSFNQEAPAAAAPVAEEVPAPAAGGWHFDGINEAPAPQQETSTTAIATTPTGSNWHFDIEEEATAAAESAADEAEPVTAASEPVEEAALLTTADLPAATDAEPVTEAAIEAPVVPVEEQAAGTEAETLIEAEEQQVVTEEIITGTSTETLPGEEETAAHFEQSVKDTFRAAARETPPAADEDQLPVDEIGEKGETGVPNQKLAELLQQQAELYNKPVNAQTELPIETEKFHTVDYFASLGIKMDAEPAESDAFGKKVRKFTDWLKQMKRINPQPKDLGTANEQEQVVQGIAANSNEIKDVVTEAMADVLVKQGKIDKAIQLYSKLSFLNPDKSAYFAAKILALKAT</sequence>
<name>A0A3E1NJG0_9BACT</name>
<dbReference type="EMBL" id="QTJU01000003">
    <property type="protein sequence ID" value="RFM28063.1"/>
    <property type="molecule type" value="Genomic_DNA"/>
</dbReference>
<evidence type="ECO:0000313" key="2">
    <source>
        <dbReference type="EMBL" id="RFM28063.1"/>
    </source>
</evidence>
<dbReference type="RefSeq" id="WP_116847310.1">
    <property type="nucleotide sequence ID" value="NZ_QTJU01000003.1"/>
</dbReference>
<comment type="caution">
    <text evidence="2">The sequence shown here is derived from an EMBL/GenBank/DDBJ whole genome shotgun (WGS) entry which is preliminary data.</text>
</comment>
<evidence type="ECO:0000313" key="3">
    <source>
        <dbReference type="Proteomes" id="UP000261284"/>
    </source>
</evidence>
<feature type="compositionally biased region" description="Low complexity" evidence="1">
    <location>
        <begin position="169"/>
        <end position="190"/>
    </location>
</feature>
<reference evidence="2 3" key="1">
    <citation type="submission" date="2018-08" db="EMBL/GenBank/DDBJ databases">
        <title>Chitinophagaceae sp. K23C18032701, a novel bacterium isolated from forest soil.</title>
        <authorList>
            <person name="Wang C."/>
        </authorList>
    </citation>
    <scope>NUCLEOTIDE SEQUENCE [LARGE SCALE GENOMIC DNA]</scope>
    <source>
        <strain evidence="2 3">K23C18032701</strain>
    </source>
</reference>
<feature type="region of interest" description="Disordered" evidence="1">
    <location>
        <begin position="169"/>
        <end position="200"/>
    </location>
</feature>
<evidence type="ECO:0000256" key="1">
    <source>
        <dbReference type="SAM" id="MobiDB-lite"/>
    </source>
</evidence>
<dbReference type="AlphaFoldDB" id="A0A3E1NJG0"/>
<proteinExistence type="predicted"/>
<protein>
    <submittedName>
        <fullName evidence="2">Uncharacterized protein</fullName>
    </submittedName>
</protein>